<dbReference type="InterPro" id="IPR009056">
    <property type="entry name" value="Cyt_c-like_dom"/>
</dbReference>
<dbReference type="GO" id="GO:0046872">
    <property type="term" value="F:metal ion binding"/>
    <property type="evidence" value="ECO:0007669"/>
    <property type="project" value="UniProtKB-KW"/>
</dbReference>
<evidence type="ECO:0000256" key="3">
    <source>
        <dbReference type="ARBA" id="ARBA00023004"/>
    </source>
</evidence>
<dbReference type="EMBL" id="WMEX01000001">
    <property type="protein sequence ID" value="MYL25182.1"/>
    <property type="molecule type" value="Genomic_DNA"/>
</dbReference>
<dbReference type="AlphaFoldDB" id="A0A9X5B4L2"/>
<evidence type="ECO:0000259" key="5">
    <source>
        <dbReference type="PROSITE" id="PS51007"/>
    </source>
</evidence>
<dbReference type="Pfam" id="PF00034">
    <property type="entry name" value="Cytochrom_C"/>
    <property type="match status" value="1"/>
</dbReference>
<organism evidence="6 7">
    <name type="scientific">Vreelandella halophila</name>
    <dbReference type="NCBI Taxonomy" id="86177"/>
    <lineage>
        <taxon>Bacteria</taxon>
        <taxon>Pseudomonadati</taxon>
        <taxon>Pseudomonadota</taxon>
        <taxon>Gammaproteobacteria</taxon>
        <taxon>Oceanospirillales</taxon>
        <taxon>Halomonadaceae</taxon>
        <taxon>Vreelandella</taxon>
    </lineage>
</organism>
<accession>A0A9X5B4L2</accession>
<dbReference type="PROSITE" id="PS51257">
    <property type="entry name" value="PROKAR_LIPOPROTEIN"/>
    <property type="match status" value="1"/>
</dbReference>
<evidence type="ECO:0000256" key="2">
    <source>
        <dbReference type="ARBA" id="ARBA00022723"/>
    </source>
</evidence>
<dbReference type="PANTHER" id="PTHR33751:SF11">
    <property type="entry name" value="BLL4483 PROTEIN"/>
    <property type="match status" value="1"/>
</dbReference>
<dbReference type="Pfam" id="PF13442">
    <property type="entry name" value="Cytochrome_CBB3"/>
    <property type="match status" value="1"/>
</dbReference>
<evidence type="ECO:0000313" key="7">
    <source>
        <dbReference type="Proteomes" id="UP000460751"/>
    </source>
</evidence>
<keyword evidence="7" id="KW-1185">Reference proteome</keyword>
<proteinExistence type="predicted"/>
<dbReference type="SUPFAM" id="SSF46626">
    <property type="entry name" value="Cytochrome c"/>
    <property type="match status" value="2"/>
</dbReference>
<dbReference type="GO" id="GO:0020037">
    <property type="term" value="F:heme binding"/>
    <property type="evidence" value="ECO:0007669"/>
    <property type="project" value="InterPro"/>
</dbReference>
<dbReference type="PROSITE" id="PS51007">
    <property type="entry name" value="CYTC"/>
    <property type="match status" value="1"/>
</dbReference>
<keyword evidence="2 4" id="KW-0479">Metal-binding</keyword>
<reference evidence="6 7" key="1">
    <citation type="submission" date="2019-11" db="EMBL/GenBank/DDBJ databases">
        <title>Genome sequences of 17 halophilic strains isolated from different environments.</title>
        <authorList>
            <person name="Furrow R.E."/>
        </authorList>
    </citation>
    <scope>NUCLEOTIDE SEQUENCE [LARGE SCALE GENOMIC DNA]</scope>
    <source>
        <strain evidence="6 7">22507_15_FS</strain>
    </source>
</reference>
<dbReference type="GO" id="GO:0009055">
    <property type="term" value="F:electron transfer activity"/>
    <property type="evidence" value="ECO:0007669"/>
    <property type="project" value="InterPro"/>
</dbReference>
<evidence type="ECO:0000256" key="4">
    <source>
        <dbReference type="PROSITE-ProRule" id="PRU00433"/>
    </source>
</evidence>
<keyword evidence="1 4" id="KW-0349">Heme</keyword>
<evidence type="ECO:0000313" key="6">
    <source>
        <dbReference type="EMBL" id="MYL25182.1"/>
    </source>
</evidence>
<name>A0A9X5B4L2_9GAMM</name>
<protein>
    <submittedName>
        <fullName evidence="6">C-type cytochrome</fullName>
    </submittedName>
</protein>
<dbReference type="PANTHER" id="PTHR33751">
    <property type="entry name" value="CBB3-TYPE CYTOCHROME C OXIDASE SUBUNIT FIXP"/>
    <property type="match status" value="1"/>
</dbReference>
<dbReference type="InterPro" id="IPR036909">
    <property type="entry name" value="Cyt_c-like_dom_sf"/>
</dbReference>
<gene>
    <name evidence="6" type="ORF">GLW01_00090</name>
</gene>
<keyword evidence="3 4" id="KW-0408">Iron</keyword>
<evidence type="ECO:0000256" key="1">
    <source>
        <dbReference type="ARBA" id="ARBA00022617"/>
    </source>
</evidence>
<feature type="domain" description="Cytochrome c" evidence="5">
    <location>
        <begin position="106"/>
        <end position="296"/>
    </location>
</feature>
<comment type="caution">
    <text evidence="6">The sequence shown here is derived from an EMBL/GenBank/DDBJ whole genome shotgun (WGS) entry which is preliminary data.</text>
</comment>
<dbReference type="Proteomes" id="UP000460751">
    <property type="component" value="Unassembled WGS sequence"/>
</dbReference>
<dbReference type="Gene3D" id="1.10.760.10">
    <property type="entry name" value="Cytochrome c-like domain"/>
    <property type="match status" value="2"/>
</dbReference>
<dbReference type="InterPro" id="IPR050597">
    <property type="entry name" value="Cytochrome_c_Oxidase_Subunit"/>
</dbReference>
<sequence>MCVGARANSTPSPTTLQSCTRVKVTCKRSSSLDPVQYPQGRGEMPALLFSDLTVRALESIHILIEGRSVRHRESRNPSRSERMQRRHRLGPLPALLLIALAPATAAANDLGEKLAKEGNDNGAAACVTCHGADGGGNGAAGWPRMAGMNADYLAKQLDDMASGERDNATMKPIASGLSAEERRAVAEYYAEMEVPAEAPGTDAAKSVLERGQAIAQQGLWRKGVPSCVACHGPGGDGVGADFPAISGQHASYIENQLTAWQDGNRQNDPNDLMASVAKRLTEEEIKAVAAWFASQPARPSAE</sequence>